<dbReference type="InterPro" id="IPR001810">
    <property type="entry name" value="F-box_dom"/>
</dbReference>
<dbReference type="PANTHER" id="PTHR31672">
    <property type="entry name" value="BNACNNG10540D PROTEIN"/>
    <property type="match status" value="1"/>
</dbReference>
<sequence>MTMQRRRRRRRSTAENPSLSSVLLPDELIEAILVRLPVSSLLRFKSVCKSWLSVISDPQFAKSQFDLAASPTHRLLLSVTDDLKFQSLDIDSSPPNDDESAVLNYPREQQPYSHDEFGRLLRLNDKGKLLPVYPWDWSWKSRYRLLYSRMYTASILSLPS</sequence>
<dbReference type="InterPro" id="IPR050796">
    <property type="entry name" value="SCF_F-box_component"/>
</dbReference>
<dbReference type="PANTHER" id="PTHR31672:SF13">
    <property type="entry name" value="F-BOX PROTEIN CPR30-LIKE"/>
    <property type="match status" value="1"/>
</dbReference>
<feature type="domain" description="F-box" evidence="1">
    <location>
        <begin position="18"/>
        <end position="64"/>
    </location>
</feature>
<reference evidence="2" key="1">
    <citation type="submission" date="2012-05" db="EMBL/GenBank/DDBJ databases">
        <authorList>
            <person name="Krishnakumar V."/>
            <person name="Cheung F."/>
            <person name="Xiao Y."/>
            <person name="Chan A."/>
            <person name="Moskal W.A."/>
            <person name="Town C.D."/>
        </authorList>
    </citation>
    <scope>NUCLEOTIDE SEQUENCE</scope>
</reference>
<evidence type="ECO:0000259" key="1">
    <source>
        <dbReference type="PROSITE" id="PS50181"/>
    </source>
</evidence>
<dbReference type="AlphaFoldDB" id="I3SZH1"/>
<accession>I3SZH1</accession>
<dbReference type="EMBL" id="BT145869">
    <property type="protein sequence ID" value="AFK45663.1"/>
    <property type="molecule type" value="mRNA"/>
</dbReference>
<dbReference type="SMART" id="SM00256">
    <property type="entry name" value="FBOX"/>
    <property type="match status" value="1"/>
</dbReference>
<name>I3SZH1_LOTJA</name>
<dbReference type="Gene3D" id="1.20.1280.50">
    <property type="match status" value="1"/>
</dbReference>
<protein>
    <recommendedName>
        <fullName evidence="1">F-box domain-containing protein</fullName>
    </recommendedName>
</protein>
<dbReference type="PROSITE" id="PS50181">
    <property type="entry name" value="FBOX"/>
    <property type="match status" value="1"/>
</dbReference>
<dbReference type="Pfam" id="PF00646">
    <property type="entry name" value="F-box"/>
    <property type="match status" value="1"/>
</dbReference>
<evidence type="ECO:0000313" key="2">
    <source>
        <dbReference type="EMBL" id="AFK45663.1"/>
    </source>
</evidence>
<dbReference type="SUPFAM" id="SSF81383">
    <property type="entry name" value="F-box domain"/>
    <property type="match status" value="1"/>
</dbReference>
<dbReference type="InterPro" id="IPR036047">
    <property type="entry name" value="F-box-like_dom_sf"/>
</dbReference>
<organism evidence="2">
    <name type="scientific">Lotus japonicus</name>
    <name type="common">Lotus corniculatus var. japonicus</name>
    <dbReference type="NCBI Taxonomy" id="34305"/>
    <lineage>
        <taxon>Eukaryota</taxon>
        <taxon>Viridiplantae</taxon>
        <taxon>Streptophyta</taxon>
        <taxon>Embryophyta</taxon>
        <taxon>Tracheophyta</taxon>
        <taxon>Spermatophyta</taxon>
        <taxon>Magnoliopsida</taxon>
        <taxon>eudicotyledons</taxon>
        <taxon>Gunneridae</taxon>
        <taxon>Pentapetalae</taxon>
        <taxon>rosids</taxon>
        <taxon>fabids</taxon>
        <taxon>Fabales</taxon>
        <taxon>Fabaceae</taxon>
        <taxon>Papilionoideae</taxon>
        <taxon>50 kb inversion clade</taxon>
        <taxon>NPAAA clade</taxon>
        <taxon>Hologalegina</taxon>
        <taxon>robinioid clade</taxon>
        <taxon>Loteae</taxon>
        <taxon>Lotus</taxon>
    </lineage>
</organism>
<dbReference type="CDD" id="cd22157">
    <property type="entry name" value="F-box_AtFBW1-like"/>
    <property type="match status" value="1"/>
</dbReference>
<proteinExistence type="evidence at transcript level"/>